<evidence type="ECO:0000313" key="7">
    <source>
        <dbReference type="EMBL" id="CAL1609538.1"/>
    </source>
</evidence>
<feature type="transmembrane region" description="Helical" evidence="5">
    <location>
        <begin position="126"/>
        <end position="146"/>
    </location>
</feature>
<evidence type="ECO:0000256" key="5">
    <source>
        <dbReference type="SAM" id="Phobius"/>
    </source>
</evidence>
<dbReference type="PROSITE" id="PS50262">
    <property type="entry name" value="G_PROTEIN_RECEP_F1_2"/>
    <property type="match status" value="1"/>
</dbReference>
<dbReference type="Gene3D" id="1.10.4020.10">
    <property type="entry name" value="DNA breaking-rejoining enzymes"/>
    <property type="match status" value="1"/>
</dbReference>
<keyword evidence="3 5" id="KW-1133">Transmembrane helix</keyword>
<dbReference type="GO" id="GO:0004930">
    <property type="term" value="F:G protein-coupled receptor activity"/>
    <property type="evidence" value="ECO:0007669"/>
    <property type="project" value="InterPro"/>
</dbReference>
<dbReference type="EMBL" id="OZ035828">
    <property type="protein sequence ID" value="CAL1609538.1"/>
    <property type="molecule type" value="Genomic_DNA"/>
</dbReference>
<feature type="transmembrane region" description="Helical" evidence="5">
    <location>
        <begin position="20"/>
        <end position="38"/>
    </location>
</feature>
<dbReference type="SUPFAM" id="SSF47353">
    <property type="entry name" value="Retrovirus capsid dimerization domain-like"/>
    <property type="match status" value="1"/>
</dbReference>
<keyword evidence="4 5" id="KW-0472">Membrane</keyword>
<dbReference type="Proteomes" id="UP001497482">
    <property type="component" value="Chromosome 6"/>
</dbReference>
<dbReference type="InterPro" id="IPR038269">
    <property type="entry name" value="SCAN_sf"/>
</dbReference>
<reference evidence="7 8" key="1">
    <citation type="submission" date="2024-04" db="EMBL/GenBank/DDBJ databases">
        <authorList>
            <person name="Waldvogel A.-M."/>
            <person name="Schoenle A."/>
        </authorList>
    </citation>
    <scope>NUCLEOTIDE SEQUENCE [LARGE SCALE GENOMIC DNA]</scope>
</reference>
<dbReference type="PANTHER" id="PTHR46888">
    <property type="entry name" value="ZINC KNUCKLE DOMAINCONTAINING PROTEIN-RELATED"/>
    <property type="match status" value="1"/>
</dbReference>
<evidence type="ECO:0000313" key="8">
    <source>
        <dbReference type="Proteomes" id="UP001497482"/>
    </source>
</evidence>
<dbReference type="InterPro" id="IPR000276">
    <property type="entry name" value="GPCR_Rhodpsn"/>
</dbReference>
<dbReference type="GO" id="GO:0016020">
    <property type="term" value="C:membrane"/>
    <property type="evidence" value="ECO:0007669"/>
    <property type="project" value="UniProtKB-SubCell"/>
</dbReference>
<gene>
    <name evidence="7" type="ORF">KC01_LOCUS36257</name>
</gene>
<evidence type="ECO:0000256" key="1">
    <source>
        <dbReference type="ARBA" id="ARBA00004370"/>
    </source>
</evidence>
<feature type="transmembrane region" description="Helical" evidence="5">
    <location>
        <begin position="166"/>
        <end position="189"/>
    </location>
</feature>
<protein>
    <recommendedName>
        <fullName evidence="6">G-protein coupled receptors family 1 profile domain-containing protein</fullName>
    </recommendedName>
</protein>
<evidence type="ECO:0000256" key="2">
    <source>
        <dbReference type="ARBA" id="ARBA00022692"/>
    </source>
</evidence>
<evidence type="ECO:0000256" key="4">
    <source>
        <dbReference type="ARBA" id="ARBA00023136"/>
    </source>
</evidence>
<dbReference type="PANTHER" id="PTHR46888:SF13">
    <property type="entry name" value="RIBONUCLEASE H"/>
    <property type="match status" value="1"/>
</dbReference>
<dbReference type="Gene3D" id="1.20.1070.10">
    <property type="entry name" value="Rhodopsin 7-helix transmembrane proteins"/>
    <property type="match status" value="1"/>
</dbReference>
<comment type="subcellular location">
    <subcellularLocation>
        <location evidence="1">Membrane</location>
    </subcellularLocation>
</comment>
<evidence type="ECO:0000256" key="3">
    <source>
        <dbReference type="ARBA" id="ARBA00022989"/>
    </source>
</evidence>
<evidence type="ECO:0000259" key="6">
    <source>
        <dbReference type="PROSITE" id="PS50262"/>
    </source>
</evidence>
<dbReference type="AlphaFoldDB" id="A0AAV2M874"/>
<sequence length="499" mass="55026">MFYSKPHYVLFIHMVINDMLHLILTVFLLTITYVLYFLPASMCTIFTLVIISSTENTPLNLACMTLECYIAICHPLHHAKICTLKRTYMLIALMWLRLEMNVSGAGQSGGLETLQEAYPFIVTKNVIIVALGLAINYINGILIHTFRKHQGGGLENFQDVYAVKVTKIFIVVALGFGINFINGMLIHTFRKHQIFYTTPRYILFIHLVINDMIQLTTTVILYASHSQDYDVVKAAVLKAYELVPEAYRQRFRMCKKSGGQSYLEFTRDLKAHFSRWCAASKVTNFEKLGSLSPPGGGTVPIRILRDTGAYDSFVVGSVLPFSAETATGDFILSRGMGMTVLPIPLHRMKLECELVRGEVTVGVRPALPIEGIHFILGNGLAGGRVWADTDTGGGETVDADAVELPAAPVVTLCPMAPESGSSSQPDVFPACAVTRAMHKVASASSAASSDFVLSMAEFPLNVSRAELVRAQRDDLTLEKHQRGNLEQGVVSWVVCVVLR</sequence>
<dbReference type="InterPro" id="IPR017452">
    <property type="entry name" value="GPCR_Rhodpsn_7TM"/>
</dbReference>
<name>A0AAV2M874_KNICA</name>
<accession>A0AAV2M874</accession>
<dbReference type="SUPFAM" id="SSF81321">
    <property type="entry name" value="Family A G protein-coupled receptor-like"/>
    <property type="match status" value="1"/>
</dbReference>
<feature type="domain" description="G-protein coupled receptors family 1 profile" evidence="6">
    <location>
        <begin position="1"/>
        <end position="96"/>
    </location>
</feature>
<organism evidence="7 8">
    <name type="scientific">Knipowitschia caucasica</name>
    <name type="common">Caucasian dwarf goby</name>
    <name type="synonym">Pomatoschistus caucasicus</name>
    <dbReference type="NCBI Taxonomy" id="637954"/>
    <lineage>
        <taxon>Eukaryota</taxon>
        <taxon>Metazoa</taxon>
        <taxon>Chordata</taxon>
        <taxon>Craniata</taxon>
        <taxon>Vertebrata</taxon>
        <taxon>Euteleostomi</taxon>
        <taxon>Actinopterygii</taxon>
        <taxon>Neopterygii</taxon>
        <taxon>Teleostei</taxon>
        <taxon>Neoteleostei</taxon>
        <taxon>Acanthomorphata</taxon>
        <taxon>Gobiaria</taxon>
        <taxon>Gobiiformes</taxon>
        <taxon>Gobioidei</taxon>
        <taxon>Gobiidae</taxon>
        <taxon>Gobiinae</taxon>
        <taxon>Knipowitschia</taxon>
    </lineage>
</organism>
<keyword evidence="8" id="KW-1185">Reference proteome</keyword>
<keyword evidence="2 5" id="KW-0812">Transmembrane</keyword>
<dbReference type="Pfam" id="PF00001">
    <property type="entry name" value="7tm_1"/>
    <property type="match status" value="1"/>
</dbReference>
<feature type="transmembrane region" description="Helical" evidence="5">
    <location>
        <begin position="201"/>
        <end position="223"/>
    </location>
</feature>
<dbReference type="CDD" id="cd00637">
    <property type="entry name" value="7tm_classA_rhodopsin-like"/>
    <property type="match status" value="1"/>
</dbReference>
<proteinExistence type="predicted"/>